<dbReference type="PANTHER" id="PTHR43591">
    <property type="entry name" value="METHYLTRANSFERASE"/>
    <property type="match status" value="1"/>
</dbReference>
<reference evidence="2 3" key="1">
    <citation type="journal article" date="2016" name="Nat. Commun.">
        <title>Thousands of microbial genomes shed light on interconnected biogeochemical processes in an aquifer system.</title>
        <authorList>
            <person name="Anantharaman K."/>
            <person name="Brown C.T."/>
            <person name="Hug L.A."/>
            <person name="Sharon I."/>
            <person name="Castelle C.J."/>
            <person name="Probst A.J."/>
            <person name="Thomas B.C."/>
            <person name="Singh A."/>
            <person name="Wilkins M.J."/>
            <person name="Karaoz U."/>
            <person name="Brodie E.L."/>
            <person name="Williams K.H."/>
            <person name="Hubbard S.S."/>
            <person name="Banfield J.F."/>
        </authorList>
    </citation>
    <scope>NUCLEOTIDE SEQUENCE [LARGE SCALE GENOMIC DNA]</scope>
</reference>
<dbReference type="Proteomes" id="UP000177996">
    <property type="component" value="Unassembled WGS sequence"/>
</dbReference>
<accession>A0A1G2D2U4</accession>
<dbReference type="EMBL" id="MHLL01000052">
    <property type="protein sequence ID" value="OGZ07792.1"/>
    <property type="molecule type" value="Genomic_DNA"/>
</dbReference>
<dbReference type="InterPro" id="IPR029063">
    <property type="entry name" value="SAM-dependent_MTases_sf"/>
</dbReference>
<evidence type="ECO:0000313" key="3">
    <source>
        <dbReference type="Proteomes" id="UP000177996"/>
    </source>
</evidence>
<dbReference type="Gene3D" id="3.40.50.150">
    <property type="entry name" value="Vaccinia Virus protein VP39"/>
    <property type="match status" value="1"/>
</dbReference>
<dbReference type="SUPFAM" id="SSF53335">
    <property type="entry name" value="S-adenosyl-L-methionine-dependent methyltransferases"/>
    <property type="match status" value="1"/>
</dbReference>
<dbReference type="Pfam" id="PF13847">
    <property type="entry name" value="Methyltransf_31"/>
    <property type="match status" value="1"/>
</dbReference>
<sequence>MGMFSAPEKNIEQLHLEEGNIVVDFGAGSGAYTFAAAKALNGTGKVYAIDVQKELLTRLQNTCMAEHISNVAFVWGDLEKLGGTKLHDNTCDIAIVSNVLFQAPEKKTIIEEARRILKPGGKLVIIDWTGSFNNMGPTPAQVFPEASAKNLALGSGFVFDSTLNAGNYHYGLVFRKGRNGAVAVR</sequence>
<dbReference type="CDD" id="cd02440">
    <property type="entry name" value="AdoMet_MTases"/>
    <property type="match status" value="1"/>
</dbReference>
<evidence type="ECO:0000313" key="2">
    <source>
        <dbReference type="EMBL" id="OGZ07792.1"/>
    </source>
</evidence>
<feature type="domain" description="Methyltransferase" evidence="1">
    <location>
        <begin position="17"/>
        <end position="134"/>
    </location>
</feature>
<dbReference type="InterPro" id="IPR025714">
    <property type="entry name" value="Methyltranfer_dom"/>
</dbReference>
<proteinExistence type="predicted"/>
<gene>
    <name evidence="2" type="ORF">A3D65_05680</name>
</gene>
<dbReference type="AlphaFoldDB" id="A0A1G2D2U4"/>
<organism evidence="2 3">
    <name type="scientific">Candidatus Lloydbacteria bacterium RIFCSPHIGHO2_02_FULL_50_13</name>
    <dbReference type="NCBI Taxonomy" id="1798661"/>
    <lineage>
        <taxon>Bacteria</taxon>
        <taxon>Candidatus Lloydiibacteriota</taxon>
    </lineage>
</organism>
<evidence type="ECO:0000259" key="1">
    <source>
        <dbReference type="Pfam" id="PF13847"/>
    </source>
</evidence>
<dbReference type="PANTHER" id="PTHR43591:SF24">
    <property type="entry name" value="2-METHOXY-6-POLYPRENYL-1,4-BENZOQUINOL METHYLASE, MITOCHONDRIAL"/>
    <property type="match status" value="1"/>
</dbReference>
<dbReference type="GO" id="GO:0008168">
    <property type="term" value="F:methyltransferase activity"/>
    <property type="evidence" value="ECO:0007669"/>
    <property type="project" value="TreeGrafter"/>
</dbReference>
<name>A0A1G2D2U4_9BACT</name>
<comment type="caution">
    <text evidence="2">The sequence shown here is derived from an EMBL/GenBank/DDBJ whole genome shotgun (WGS) entry which is preliminary data.</text>
</comment>
<protein>
    <recommendedName>
        <fullName evidence="1">Methyltransferase domain-containing protein</fullName>
    </recommendedName>
</protein>
<dbReference type="STRING" id="1798661.A3D65_05680"/>